<protein>
    <recommendedName>
        <fullName evidence="6">PH domain-containing protein</fullName>
    </recommendedName>
</protein>
<keyword evidence="5" id="KW-1185">Reference proteome</keyword>
<dbReference type="InterPro" id="IPR039680">
    <property type="entry name" value="PLEKHB1/2"/>
</dbReference>
<evidence type="ECO:0000313" key="4">
    <source>
        <dbReference type="Ensembl" id="ENSSTUP00000013253.1"/>
    </source>
</evidence>
<dbReference type="AlphaFoldDB" id="A0A673WVU5"/>
<dbReference type="GO" id="GO:0045595">
    <property type="term" value="P:regulation of cell differentiation"/>
    <property type="evidence" value="ECO:0007669"/>
    <property type="project" value="TreeGrafter"/>
</dbReference>
<evidence type="ECO:0000256" key="1">
    <source>
        <dbReference type="ARBA" id="ARBA00004370"/>
    </source>
</evidence>
<dbReference type="InterPro" id="IPR011993">
    <property type="entry name" value="PH-like_dom_sf"/>
</dbReference>
<dbReference type="GeneTree" id="ENSGT00940000174794"/>
<evidence type="ECO:0000256" key="3">
    <source>
        <dbReference type="SAM" id="SignalP"/>
    </source>
</evidence>
<feature type="chain" id="PRO_5025534080" description="PH domain-containing protein" evidence="3">
    <location>
        <begin position="23"/>
        <end position="152"/>
    </location>
</feature>
<reference evidence="4" key="1">
    <citation type="submission" date="2025-08" db="UniProtKB">
        <authorList>
            <consortium name="Ensembl"/>
        </authorList>
    </citation>
    <scope>IDENTIFICATION</scope>
</reference>
<dbReference type="PANTHER" id="PTHR14309:SF10">
    <property type="entry name" value="PH DOMAIN-CONTAINING PROTEIN"/>
    <property type="match status" value="1"/>
</dbReference>
<keyword evidence="3" id="KW-0732">Signal</keyword>
<feature type="signal peptide" evidence="3">
    <location>
        <begin position="1"/>
        <end position="22"/>
    </location>
</feature>
<organism evidence="4 5">
    <name type="scientific">Salmo trutta</name>
    <name type="common">Brown trout</name>
    <dbReference type="NCBI Taxonomy" id="8032"/>
    <lineage>
        <taxon>Eukaryota</taxon>
        <taxon>Metazoa</taxon>
        <taxon>Chordata</taxon>
        <taxon>Craniata</taxon>
        <taxon>Vertebrata</taxon>
        <taxon>Euteleostomi</taxon>
        <taxon>Actinopterygii</taxon>
        <taxon>Neopterygii</taxon>
        <taxon>Teleostei</taxon>
        <taxon>Protacanthopterygii</taxon>
        <taxon>Salmoniformes</taxon>
        <taxon>Salmonidae</taxon>
        <taxon>Salmoninae</taxon>
        <taxon>Salmo</taxon>
    </lineage>
</organism>
<dbReference type="Gene3D" id="2.30.29.30">
    <property type="entry name" value="Pleckstrin-homology domain (PH domain)/Phosphotyrosine-binding domain (PTB)"/>
    <property type="match status" value="1"/>
</dbReference>
<dbReference type="Proteomes" id="UP000472277">
    <property type="component" value="Chromosome 13"/>
</dbReference>
<name>A0A673WVU5_SALTR</name>
<evidence type="ECO:0008006" key="6">
    <source>
        <dbReference type="Google" id="ProtNLM"/>
    </source>
</evidence>
<dbReference type="SUPFAM" id="SSF50729">
    <property type="entry name" value="PH domain-like"/>
    <property type="match status" value="1"/>
</dbReference>
<dbReference type="InParanoid" id="A0A673WVU5"/>
<evidence type="ECO:0000313" key="5">
    <source>
        <dbReference type="Proteomes" id="UP000472277"/>
    </source>
</evidence>
<evidence type="ECO:0000256" key="2">
    <source>
        <dbReference type="ARBA" id="ARBA00023136"/>
    </source>
</evidence>
<dbReference type="GO" id="GO:0016020">
    <property type="term" value="C:membrane"/>
    <property type="evidence" value="ECO:0007669"/>
    <property type="project" value="UniProtKB-SubCell"/>
</dbReference>
<reference evidence="4" key="2">
    <citation type="submission" date="2025-09" db="UniProtKB">
        <authorList>
            <consortium name="Ensembl"/>
        </authorList>
    </citation>
    <scope>IDENTIFICATION</scope>
</reference>
<comment type="subcellular location">
    <subcellularLocation>
        <location evidence="1">Membrane</location>
    </subcellularLocation>
</comment>
<dbReference type="Ensembl" id="ENSSTUT00000014010.1">
    <property type="protein sequence ID" value="ENSSTUP00000013253.1"/>
    <property type="gene ID" value="ENSSTUG00000006182.1"/>
</dbReference>
<keyword evidence="2" id="KW-0472">Membrane</keyword>
<sequence length="152" mass="17082">MRITHLLHCLSVCSPLFQQCYCGLLNYSTHFTILGSSSFLYSPHPPPPTPPSGGFKLFKQWKERYLVLTVEGSLRVCRDAESPPDQVVALQWNCEAIVEGREILDLPRLPPGGRRDCCFALILPQEKFLLLLADSPEDSTDAFETATFKKVL</sequence>
<proteinExistence type="predicted"/>
<dbReference type="PANTHER" id="PTHR14309">
    <property type="entry name" value="EXPRESSED PROTEIN"/>
    <property type="match status" value="1"/>
</dbReference>
<accession>A0A673WVU5</accession>